<comment type="caution">
    <text evidence="2">The sequence shown here is derived from an EMBL/GenBank/DDBJ whole genome shotgun (WGS) entry which is preliminary data.</text>
</comment>
<sequence>MNNLSTRVLRPWLGLRNRVSRIKFSSQAQKPELPGGVNKGEAPAHKASGKTNNLLGRVLRPYNALSLRPLWV</sequence>
<evidence type="ECO:0000256" key="1">
    <source>
        <dbReference type="SAM" id="MobiDB-lite"/>
    </source>
</evidence>
<protein>
    <submittedName>
        <fullName evidence="2">Uncharacterized protein</fullName>
    </submittedName>
</protein>
<dbReference type="EMBL" id="DSPX01000255">
    <property type="protein sequence ID" value="HGG03754.1"/>
    <property type="molecule type" value="Genomic_DNA"/>
</dbReference>
<reference evidence="2" key="1">
    <citation type="journal article" date="2020" name="mSystems">
        <title>Genome- and Community-Level Interaction Insights into Carbon Utilization and Element Cycling Functions of Hydrothermarchaeota in Hydrothermal Sediment.</title>
        <authorList>
            <person name="Zhou Z."/>
            <person name="Liu Y."/>
            <person name="Xu W."/>
            <person name="Pan J."/>
            <person name="Luo Z.H."/>
            <person name="Li M."/>
        </authorList>
    </citation>
    <scope>NUCLEOTIDE SEQUENCE [LARGE SCALE GENOMIC DNA]</scope>
    <source>
        <strain evidence="2">SpSt-374</strain>
    </source>
</reference>
<evidence type="ECO:0000313" key="2">
    <source>
        <dbReference type="EMBL" id="HGG03754.1"/>
    </source>
</evidence>
<name>A0A7C3VKJ3_9CYAN</name>
<accession>A0A7C3VKJ3</accession>
<feature type="region of interest" description="Disordered" evidence="1">
    <location>
        <begin position="26"/>
        <end position="49"/>
    </location>
</feature>
<proteinExistence type="predicted"/>
<gene>
    <name evidence="2" type="ORF">ENR15_24730</name>
</gene>
<dbReference type="AlphaFoldDB" id="A0A7C3VKJ3"/>
<organism evidence="2">
    <name type="scientific">Planktothricoides sp. SpSt-374</name>
    <dbReference type="NCBI Taxonomy" id="2282167"/>
    <lineage>
        <taxon>Bacteria</taxon>
        <taxon>Bacillati</taxon>
        <taxon>Cyanobacteriota</taxon>
        <taxon>Cyanophyceae</taxon>
        <taxon>Oscillatoriophycideae</taxon>
        <taxon>Oscillatoriales</taxon>
        <taxon>Oscillatoriaceae</taxon>
        <taxon>Planktothricoides</taxon>
    </lineage>
</organism>